<proteinExistence type="predicted"/>
<dbReference type="SMART" id="SM00857">
    <property type="entry name" value="Resolvase"/>
    <property type="match status" value="1"/>
</dbReference>
<evidence type="ECO:0000259" key="3">
    <source>
        <dbReference type="SMART" id="SM00857"/>
    </source>
</evidence>
<keyword evidence="5" id="KW-1185">Reference proteome</keyword>
<dbReference type="RefSeq" id="WP_176856184.1">
    <property type="nucleotide sequence ID" value="NZ_JABCJD010000018.1"/>
</dbReference>
<accession>A0ABX2PLW6</accession>
<organism evidence="4 5">
    <name type="scientific">Donghicola mangrovi</name>
    <dbReference type="NCBI Taxonomy" id="2729614"/>
    <lineage>
        <taxon>Bacteria</taxon>
        <taxon>Pseudomonadati</taxon>
        <taxon>Pseudomonadota</taxon>
        <taxon>Alphaproteobacteria</taxon>
        <taxon>Rhodobacterales</taxon>
        <taxon>Roseobacteraceae</taxon>
        <taxon>Donghicola</taxon>
    </lineage>
</organism>
<dbReference type="CDD" id="cd00338">
    <property type="entry name" value="Ser_Recombinase"/>
    <property type="match status" value="1"/>
</dbReference>
<evidence type="ECO:0000256" key="1">
    <source>
        <dbReference type="ARBA" id="ARBA00023125"/>
    </source>
</evidence>
<dbReference type="InterPro" id="IPR050639">
    <property type="entry name" value="SSR_resolvase"/>
</dbReference>
<dbReference type="EMBL" id="JABCJD010000018">
    <property type="protein sequence ID" value="NVO29494.1"/>
    <property type="molecule type" value="Genomic_DNA"/>
</dbReference>
<dbReference type="Proteomes" id="UP000523601">
    <property type="component" value="Unassembled WGS sequence"/>
</dbReference>
<dbReference type="PANTHER" id="PTHR30461:SF2">
    <property type="entry name" value="SERINE RECOMBINASE PINE-RELATED"/>
    <property type="match status" value="1"/>
</dbReference>
<keyword evidence="2" id="KW-0233">DNA recombination</keyword>
<keyword evidence="1" id="KW-0238">DNA-binding</keyword>
<evidence type="ECO:0000256" key="2">
    <source>
        <dbReference type="ARBA" id="ARBA00023172"/>
    </source>
</evidence>
<dbReference type="SUPFAM" id="SSF53041">
    <property type="entry name" value="Resolvase-like"/>
    <property type="match status" value="1"/>
</dbReference>
<gene>
    <name evidence="4" type="ORF">HJ526_18900</name>
</gene>
<protein>
    <submittedName>
        <fullName evidence="4">Recombinase family protein</fullName>
    </submittedName>
</protein>
<dbReference type="Pfam" id="PF00239">
    <property type="entry name" value="Resolvase"/>
    <property type="match status" value="1"/>
</dbReference>
<comment type="caution">
    <text evidence="4">The sequence shown here is derived from an EMBL/GenBank/DDBJ whole genome shotgun (WGS) entry which is preliminary data.</text>
</comment>
<name>A0ABX2PLW6_9RHOB</name>
<feature type="domain" description="Resolvase/invertase-type recombinase catalytic" evidence="3">
    <location>
        <begin position="6"/>
        <end position="123"/>
    </location>
</feature>
<reference evidence="4 5" key="1">
    <citation type="submission" date="2020-04" db="EMBL/GenBank/DDBJ databases">
        <title>Donghicola sp., a member of the Rhodobacteraceae family isolated from mangrove forest in Thailand.</title>
        <authorList>
            <person name="Charoenyingcharoen P."/>
            <person name="Yukphan P."/>
        </authorList>
    </citation>
    <scope>NUCLEOTIDE SEQUENCE [LARGE SCALE GENOMIC DNA]</scope>
    <source>
        <strain evidence="4 5">C2-DW-16</strain>
    </source>
</reference>
<sequence>MQQKRVALYLRSPKEDPEELSRQQRVCTALAHENDWEIVACFEDNATSGNSLERGGLEALSTFVALGKCDLVLVESSTCISRVPILLQEIVRRFGLSGVALHTSYGQVRLAPLSSKSLWEPVK</sequence>
<dbReference type="InterPro" id="IPR006119">
    <property type="entry name" value="Resolv_N"/>
</dbReference>
<dbReference type="PANTHER" id="PTHR30461">
    <property type="entry name" value="DNA-INVERTASE FROM LAMBDOID PROPHAGE"/>
    <property type="match status" value="1"/>
</dbReference>
<dbReference type="InterPro" id="IPR036162">
    <property type="entry name" value="Resolvase-like_N_sf"/>
</dbReference>
<evidence type="ECO:0000313" key="5">
    <source>
        <dbReference type="Proteomes" id="UP000523601"/>
    </source>
</evidence>
<evidence type="ECO:0000313" key="4">
    <source>
        <dbReference type="EMBL" id="NVO29494.1"/>
    </source>
</evidence>
<dbReference type="Gene3D" id="3.40.50.1390">
    <property type="entry name" value="Resolvase, N-terminal catalytic domain"/>
    <property type="match status" value="1"/>
</dbReference>